<dbReference type="GO" id="GO:0034080">
    <property type="term" value="P:CENP-A containing chromatin assembly"/>
    <property type="evidence" value="ECO:0007669"/>
    <property type="project" value="TreeGrafter"/>
</dbReference>
<feature type="region of interest" description="Disordered" evidence="8">
    <location>
        <begin position="105"/>
        <end position="256"/>
    </location>
</feature>
<evidence type="ECO:0000313" key="10">
    <source>
        <dbReference type="Ensembl" id="ENSSFOP00015021557.1"/>
    </source>
</evidence>
<comment type="similarity">
    <text evidence="2">Belongs to the NASP family.</text>
</comment>
<sequence length="488" mass="53088">MSEGSVPPLSKDSMDEEKPCCSTSASHSAAGIMEEAKKLMGTGKRHLVMGDAVSAVAVLQEACAMLAKRYGDTADECGEAFFLYGKALLELARLENTVLGNALDGVPEEESEAGEKLDDSKIESADNVDEETKAELREQVYDAMSEREAEKSKMEDGEKERETSLEKESVKSPLKDCAPSQKDEMMADGSEKSSEGKDSEEEGPEVKGEKAPSKELQKDGGAEKMEEDGEEDGGGDDEDDESEAEEDKENEEEVGNLQLAWEMLEVAKVIYKRKENKDDQLLAAQAHLKLGEISVESGNYSQALEDFQECLAIQLKHLPSHSRMLAETQYQLGLTFGYTSQYNKAIQHFNNSIQVIESCLAALQEAIDKAEGSESVVEEQKEMEELKQLLPDIREKVEDAQESQKTAVIASEAIQQTLTGHSSGFPTENGATSSSMATTSTVGASSSKSASDISHLVRKKRKPEESPVKNVDSKKAKQEAALNGGENC</sequence>
<dbReference type="GO" id="GO:0042393">
    <property type="term" value="F:histone binding"/>
    <property type="evidence" value="ECO:0007669"/>
    <property type="project" value="TreeGrafter"/>
</dbReference>
<evidence type="ECO:0000256" key="6">
    <source>
        <dbReference type="PROSITE-ProRule" id="PRU00339"/>
    </source>
</evidence>
<reference evidence="10" key="2">
    <citation type="submission" date="2025-08" db="UniProtKB">
        <authorList>
            <consortium name="Ensembl"/>
        </authorList>
    </citation>
    <scope>IDENTIFICATION</scope>
</reference>
<keyword evidence="5" id="KW-0539">Nucleus</keyword>
<keyword evidence="4 6" id="KW-0802">TPR repeat</keyword>
<dbReference type="InterPro" id="IPR019734">
    <property type="entry name" value="TPR_rpt"/>
</dbReference>
<feature type="compositionally biased region" description="Basic and acidic residues" evidence="8">
    <location>
        <begin position="462"/>
        <end position="478"/>
    </location>
</feature>
<dbReference type="PROSITE" id="PS50005">
    <property type="entry name" value="TPR"/>
    <property type="match status" value="2"/>
</dbReference>
<name>A0A8C9V4P2_SCLFO</name>
<keyword evidence="7" id="KW-0175">Coiled coil</keyword>
<dbReference type="InterPro" id="IPR019544">
    <property type="entry name" value="Tetratricopeptide_SHNi-TPR_dom"/>
</dbReference>
<dbReference type="GO" id="GO:0006335">
    <property type="term" value="P:DNA replication-dependent chromatin assembly"/>
    <property type="evidence" value="ECO:0007669"/>
    <property type="project" value="TreeGrafter"/>
</dbReference>
<feature type="repeat" description="TPR" evidence="6">
    <location>
        <begin position="326"/>
        <end position="359"/>
    </location>
</feature>
<dbReference type="Proteomes" id="UP000694397">
    <property type="component" value="Chromosome 3"/>
</dbReference>
<dbReference type="GeneID" id="108935045"/>
<evidence type="ECO:0000256" key="1">
    <source>
        <dbReference type="ARBA" id="ARBA00004123"/>
    </source>
</evidence>
<feature type="region of interest" description="Disordered" evidence="8">
    <location>
        <begin position="1"/>
        <end position="27"/>
    </location>
</feature>
<dbReference type="GeneTree" id="ENSGT00390000016650"/>
<dbReference type="CTD" id="4678"/>
<dbReference type="PANTHER" id="PTHR15081:SF1">
    <property type="entry name" value="NUCLEAR AUTOANTIGENIC SPERM PROTEIN"/>
    <property type="match status" value="1"/>
</dbReference>
<dbReference type="SMART" id="SM00028">
    <property type="entry name" value="TPR"/>
    <property type="match status" value="2"/>
</dbReference>
<dbReference type="InterPro" id="IPR051730">
    <property type="entry name" value="NASP-like"/>
</dbReference>
<dbReference type="RefSeq" id="XP_018608819.1">
    <property type="nucleotide sequence ID" value="XM_018753303.2"/>
</dbReference>
<comment type="subcellular location">
    <subcellularLocation>
        <location evidence="1">Nucleus</location>
    </subcellularLocation>
</comment>
<accession>A0A8C9V4P2</accession>
<feature type="compositionally biased region" description="Basic and acidic residues" evidence="8">
    <location>
        <begin position="204"/>
        <end position="224"/>
    </location>
</feature>
<feature type="compositionally biased region" description="Basic and acidic residues" evidence="8">
    <location>
        <begin position="113"/>
        <end position="174"/>
    </location>
</feature>
<dbReference type="PANTHER" id="PTHR15081">
    <property type="entry name" value="NUCLEAR AUTOANTIGENIC SPERM PROTEIN NASP -RELATED"/>
    <property type="match status" value="1"/>
</dbReference>
<dbReference type="AlphaFoldDB" id="A0A8C9V4P2"/>
<reference evidence="10" key="3">
    <citation type="submission" date="2025-09" db="UniProtKB">
        <authorList>
            <consortium name="Ensembl"/>
        </authorList>
    </citation>
    <scope>IDENTIFICATION</scope>
</reference>
<dbReference type="GO" id="GO:0005654">
    <property type="term" value="C:nucleoplasm"/>
    <property type="evidence" value="ECO:0007669"/>
    <property type="project" value="TreeGrafter"/>
</dbReference>
<evidence type="ECO:0000256" key="4">
    <source>
        <dbReference type="ARBA" id="ARBA00022803"/>
    </source>
</evidence>
<evidence type="ECO:0000256" key="2">
    <source>
        <dbReference type="ARBA" id="ARBA00008402"/>
    </source>
</evidence>
<feature type="compositionally biased region" description="Basic and acidic residues" evidence="8">
    <location>
        <begin position="181"/>
        <end position="197"/>
    </location>
</feature>
<evidence type="ECO:0000256" key="5">
    <source>
        <dbReference type="ARBA" id="ARBA00023242"/>
    </source>
</evidence>
<protein>
    <submittedName>
        <fullName evidence="10">Nuclear autoantigenic sperm protein</fullName>
    </submittedName>
</protein>
<evidence type="ECO:0000256" key="8">
    <source>
        <dbReference type="SAM" id="MobiDB-lite"/>
    </source>
</evidence>
<feature type="repeat" description="TPR" evidence="6">
    <location>
        <begin position="284"/>
        <end position="317"/>
    </location>
</feature>
<proteinExistence type="inferred from homology"/>
<gene>
    <name evidence="10" type="primary">NASP</name>
</gene>
<dbReference type="Gene3D" id="1.25.40.10">
    <property type="entry name" value="Tetratricopeptide repeat domain"/>
    <property type="match status" value="1"/>
</dbReference>
<feature type="compositionally biased region" description="Low complexity" evidence="8">
    <location>
        <begin position="431"/>
        <end position="454"/>
    </location>
</feature>
<dbReference type="Pfam" id="PF10516">
    <property type="entry name" value="SHNi-TPR"/>
    <property type="match status" value="1"/>
</dbReference>
<dbReference type="InterPro" id="IPR011990">
    <property type="entry name" value="TPR-like_helical_dom_sf"/>
</dbReference>
<feature type="compositionally biased region" description="Polar residues" evidence="8">
    <location>
        <begin position="419"/>
        <end position="430"/>
    </location>
</feature>
<feature type="region of interest" description="Disordered" evidence="8">
    <location>
        <begin position="419"/>
        <end position="488"/>
    </location>
</feature>
<feature type="coiled-coil region" evidence="7">
    <location>
        <begin position="360"/>
        <end position="403"/>
    </location>
</feature>
<feature type="domain" description="Tetratricopeptide SHNi-TPR" evidence="9">
    <location>
        <begin position="288"/>
        <end position="320"/>
    </location>
</feature>
<dbReference type="OrthoDB" id="5587616at2759"/>
<keyword evidence="11" id="KW-1185">Reference proteome</keyword>
<organism evidence="10 11">
    <name type="scientific">Scleropages formosus</name>
    <name type="common">Asian bonytongue</name>
    <name type="synonym">Osteoglossum formosum</name>
    <dbReference type="NCBI Taxonomy" id="113540"/>
    <lineage>
        <taxon>Eukaryota</taxon>
        <taxon>Metazoa</taxon>
        <taxon>Chordata</taxon>
        <taxon>Craniata</taxon>
        <taxon>Vertebrata</taxon>
        <taxon>Euteleostomi</taxon>
        <taxon>Actinopterygii</taxon>
        <taxon>Neopterygii</taxon>
        <taxon>Teleostei</taxon>
        <taxon>Osteoglossocephala</taxon>
        <taxon>Osteoglossomorpha</taxon>
        <taxon>Osteoglossiformes</taxon>
        <taxon>Osteoglossidae</taxon>
        <taxon>Scleropages</taxon>
    </lineage>
</organism>
<feature type="compositionally biased region" description="Acidic residues" evidence="8">
    <location>
        <begin position="225"/>
        <end position="254"/>
    </location>
</feature>
<evidence type="ECO:0000313" key="11">
    <source>
        <dbReference type="Proteomes" id="UP000694397"/>
    </source>
</evidence>
<dbReference type="Ensembl" id="ENSSFOT00015021797.2">
    <property type="protein sequence ID" value="ENSSFOP00015021557.1"/>
    <property type="gene ID" value="ENSSFOG00015013862.2"/>
</dbReference>
<evidence type="ECO:0000256" key="7">
    <source>
        <dbReference type="SAM" id="Coils"/>
    </source>
</evidence>
<evidence type="ECO:0000259" key="9">
    <source>
        <dbReference type="Pfam" id="PF10516"/>
    </source>
</evidence>
<dbReference type="SUPFAM" id="SSF48452">
    <property type="entry name" value="TPR-like"/>
    <property type="match status" value="1"/>
</dbReference>
<reference evidence="10 11" key="1">
    <citation type="submission" date="2019-04" db="EMBL/GenBank/DDBJ databases">
        <authorList>
            <consortium name="Wellcome Sanger Institute Data Sharing"/>
        </authorList>
    </citation>
    <scope>NUCLEOTIDE SEQUENCE [LARGE SCALE GENOMIC DNA]</scope>
</reference>
<evidence type="ECO:0000256" key="3">
    <source>
        <dbReference type="ARBA" id="ARBA00022737"/>
    </source>
</evidence>
<keyword evidence="3" id="KW-0677">Repeat</keyword>